<keyword evidence="5 6" id="KW-0472">Membrane</keyword>
<evidence type="ECO:0000256" key="6">
    <source>
        <dbReference type="SAM" id="Phobius"/>
    </source>
</evidence>
<dbReference type="EMBL" id="CP051685">
    <property type="protein sequence ID" value="QJE02229.1"/>
    <property type="molecule type" value="Genomic_DNA"/>
</dbReference>
<evidence type="ECO:0000313" key="8">
    <source>
        <dbReference type="Proteomes" id="UP000502415"/>
    </source>
</evidence>
<dbReference type="PANTHER" id="PTHR33931:SF2">
    <property type="entry name" value="HOLIN-LIKE PROTEIN CIDA"/>
    <property type="match status" value="1"/>
</dbReference>
<dbReference type="GO" id="GO:0005886">
    <property type="term" value="C:plasma membrane"/>
    <property type="evidence" value="ECO:0007669"/>
    <property type="project" value="UniProtKB-SubCell"/>
</dbReference>
<dbReference type="Pfam" id="PF03788">
    <property type="entry name" value="LrgA"/>
    <property type="match status" value="1"/>
</dbReference>
<feature type="transmembrane region" description="Helical" evidence="6">
    <location>
        <begin position="29"/>
        <end position="46"/>
    </location>
</feature>
<name>A0A7Z2ZUB0_9BURK</name>
<organism evidence="7 8">
    <name type="scientific">Massilia forsythiae</name>
    <dbReference type="NCBI Taxonomy" id="2728020"/>
    <lineage>
        <taxon>Bacteria</taxon>
        <taxon>Pseudomonadati</taxon>
        <taxon>Pseudomonadota</taxon>
        <taxon>Betaproteobacteria</taxon>
        <taxon>Burkholderiales</taxon>
        <taxon>Oxalobacteraceae</taxon>
        <taxon>Telluria group</taxon>
        <taxon>Massilia</taxon>
    </lineage>
</organism>
<evidence type="ECO:0000256" key="5">
    <source>
        <dbReference type="ARBA" id="ARBA00023136"/>
    </source>
</evidence>
<keyword evidence="3 6" id="KW-0812">Transmembrane</keyword>
<keyword evidence="4 6" id="KW-1133">Transmembrane helix</keyword>
<keyword evidence="8" id="KW-1185">Reference proteome</keyword>
<keyword evidence="2" id="KW-1003">Cell membrane</keyword>
<evidence type="ECO:0000256" key="4">
    <source>
        <dbReference type="ARBA" id="ARBA00022989"/>
    </source>
</evidence>
<dbReference type="Proteomes" id="UP000502415">
    <property type="component" value="Chromosome"/>
</dbReference>
<protein>
    <submittedName>
        <fullName evidence="7">CidA/LrgA family protein</fullName>
    </submittedName>
</protein>
<dbReference type="AlphaFoldDB" id="A0A7Z2ZUB0"/>
<dbReference type="InterPro" id="IPR005538">
    <property type="entry name" value="LrgA/CidA"/>
</dbReference>
<evidence type="ECO:0000256" key="2">
    <source>
        <dbReference type="ARBA" id="ARBA00022475"/>
    </source>
</evidence>
<dbReference type="RefSeq" id="WP_170204316.1">
    <property type="nucleotide sequence ID" value="NZ_CP051685.1"/>
</dbReference>
<comment type="subcellular location">
    <subcellularLocation>
        <location evidence="1">Cell membrane</location>
        <topology evidence="1">Multi-pass membrane protein</topology>
    </subcellularLocation>
</comment>
<evidence type="ECO:0000256" key="3">
    <source>
        <dbReference type="ARBA" id="ARBA00022692"/>
    </source>
</evidence>
<dbReference type="PANTHER" id="PTHR33931">
    <property type="entry name" value="HOLIN-LIKE PROTEIN CIDA-RELATED"/>
    <property type="match status" value="1"/>
</dbReference>
<evidence type="ECO:0000313" key="7">
    <source>
        <dbReference type="EMBL" id="QJE02229.1"/>
    </source>
</evidence>
<feature type="transmembrane region" description="Helical" evidence="6">
    <location>
        <begin position="83"/>
        <end position="105"/>
    </location>
</feature>
<feature type="transmembrane region" description="Helical" evidence="6">
    <location>
        <begin position="58"/>
        <end position="77"/>
    </location>
</feature>
<reference evidence="7 8" key="1">
    <citation type="submission" date="2020-04" db="EMBL/GenBank/DDBJ databases">
        <title>Genome sequencing of novel species.</title>
        <authorList>
            <person name="Heo J."/>
            <person name="Kim S.-J."/>
            <person name="Kim J.-S."/>
            <person name="Hong S.-B."/>
            <person name="Kwon S.-W."/>
        </authorList>
    </citation>
    <scope>NUCLEOTIDE SEQUENCE [LARGE SCALE GENOMIC DNA]</scope>
    <source>
        <strain evidence="7 8">GN2-R2</strain>
    </source>
</reference>
<accession>A0A7Z2ZUB0</accession>
<proteinExistence type="predicted"/>
<gene>
    <name evidence="7" type="ORF">HH212_21220</name>
</gene>
<sequence>MLHAFAVLLLFQCLGEALAFLAGLPVPGPVLGMLLLLAALVAWPRLFQVVESGANELLRHLSLLFLPAGVGIVAAAASGSGHWLAIVAAVVFSTLLTLAVTALVLKAFGPGSAVEPREGGDA</sequence>
<evidence type="ECO:0000256" key="1">
    <source>
        <dbReference type="ARBA" id="ARBA00004651"/>
    </source>
</evidence>
<dbReference type="KEGG" id="mfy:HH212_21220"/>